<accession>A0ABV8C815</accession>
<dbReference type="InterPro" id="IPR011990">
    <property type="entry name" value="TPR-like_helical_dom_sf"/>
</dbReference>
<name>A0ABV8C815_9PSEU</name>
<organism evidence="2 3">
    <name type="scientific">Lentzea rhizosphaerae</name>
    <dbReference type="NCBI Taxonomy" id="2041025"/>
    <lineage>
        <taxon>Bacteria</taxon>
        <taxon>Bacillati</taxon>
        <taxon>Actinomycetota</taxon>
        <taxon>Actinomycetes</taxon>
        <taxon>Pseudonocardiales</taxon>
        <taxon>Pseudonocardiaceae</taxon>
        <taxon>Lentzea</taxon>
    </lineage>
</organism>
<sequence length="410" mass="45248">MSPKRDMFIEACKRTGYTIDSLAAALGVDRSTVSRWRRGQTPQAAQRLKLAEALGLSLPELDELLEQTTSSTSTALAIIWPERSAVQDDLFGRLDRTRLLVDQTLSKGLGSVERLELIEERVGDRIDSYTHTPPAQVLTELMPDLLEVQQLAEERQPARVQERLSTATAVLGLLSADALMKLGEIDRARYWYGTARLAADDTTNGRLRAQVRAQEAMLPYYYGRLQRTVSLAQEAQALAADEVCGANALAAAAEGRALARLGDAEGAERAMATAQRLVDRLDEPSTDAAFEFNDKRLLLYLSGTLTYLGEFDRARHVQQEALERYRSDPTLVIDPALIRLDQAVGEAVDGDIDDACTLAVDTLLNLPADHRTRIVLKRATDVVQAIPTQRWERPAVSELRELVAPKKSGT</sequence>
<dbReference type="SMART" id="SM00530">
    <property type="entry name" value="HTH_XRE"/>
    <property type="match status" value="1"/>
</dbReference>
<dbReference type="Proteomes" id="UP001595690">
    <property type="component" value="Unassembled WGS sequence"/>
</dbReference>
<dbReference type="InterPro" id="IPR010982">
    <property type="entry name" value="Lambda_DNA-bd_dom_sf"/>
</dbReference>
<proteinExistence type="predicted"/>
<comment type="caution">
    <text evidence="2">The sequence shown here is derived from an EMBL/GenBank/DDBJ whole genome shotgun (WGS) entry which is preliminary data.</text>
</comment>
<evidence type="ECO:0000259" key="1">
    <source>
        <dbReference type="PROSITE" id="PS50943"/>
    </source>
</evidence>
<dbReference type="EMBL" id="JBHRZI010000045">
    <property type="protein sequence ID" value="MFC3898026.1"/>
    <property type="molecule type" value="Genomic_DNA"/>
</dbReference>
<feature type="domain" description="HTH cro/C1-type" evidence="1">
    <location>
        <begin position="8"/>
        <end position="61"/>
    </location>
</feature>
<protein>
    <submittedName>
        <fullName evidence="2">Helix-turn-helix domain-containing protein</fullName>
    </submittedName>
</protein>
<dbReference type="Pfam" id="PF01381">
    <property type="entry name" value="HTH_3"/>
    <property type="match status" value="1"/>
</dbReference>
<keyword evidence="3" id="KW-1185">Reference proteome</keyword>
<dbReference type="CDD" id="cd00093">
    <property type="entry name" value="HTH_XRE"/>
    <property type="match status" value="1"/>
</dbReference>
<evidence type="ECO:0000313" key="3">
    <source>
        <dbReference type="Proteomes" id="UP001595690"/>
    </source>
</evidence>
<dbReference type="RefSeq" id="WP_382379520.1">
    <property type="nucleotide sequence ID" value="NZ_JBHRZI010000045.1"/>
</dbReference>
<dbReference type="InterPro" id="IPR001387">
    <property type="entry name" value="Cro/C1-type_HTH"/>
</dbReference>
<reference evidence="3" key="1">
    <citation type="journal article" date="2019" name="Int. J. Syst. Evol. Microbiol.">
        <title>The Global Catalogue of Microorganisms (GCM) 10K type strain sequencing project: providing services to taxonomists for standard genome sequencing and annotation.</title>
        <authorList>
            <consortium name="The Broad Institute Genomics Platform"/>
            <consortium name="The Broad Institute Genome Sequencing Center for Infectious Disease"/>
            <person name="Wu L."/>
            <person name="Ma J."/>
        </authorList>
    </citation>
    <scope>NUCLEOTIDE SEQUENCE [LARGE SCALE GENOMIC DNA]</scope>
    <source>
        <strain evidence="3">CGMCC 4.7405</strain>
    </source>
</reference>
<dbReference type="PROSITE" id="PS50943">
    <property type="entry name" value="HTH_CROC1"/>
    <property type="match status" value="1"/>
</dbReference>
<dbReference type="Gene3D" id="1.25.40.10">
    <property type="entry name" value="Tetratricopeptide repeat domain"/>
    <property type="match status" value="1"/>
</dbReference>
<dbReference type="SUPFAM" id="SSF47413">
    <property type="entry name" value="lambda repressor-like DNA-binding domains"/>
    <property type="match status" value="1"/>
</dbReference>
<evidence type="ECO:0000313" key="2">
    <source>
        <dbReference type="EMBL" id="MFC3898026.1"/>
    </source>
</evidence>
<dbReference type="Gene3D" id="1.10.260.40">
    <property type="entry name" value="lambda repressor-like DNA-binding domains"/>
    <property type="match status" value="1"/>
</dbReference>
<gene>
    <name evidence="2" type="ORF">ACFOWZ_41720</name>
</gene>